<dbReference type="InterPro" id="IPR011989">
    <property type="entry name" value="ARM-like"/>
</dbReference>
<proteinExistence type="predicted"/>
<dbReference type="SUPFAM" id="SSF48371">
    <property type="entry name" value="ARM repeat"/>
    <property type="match status" value="1"/>
</dbReference>
<evidence type="ECO:0008006" key="4">
    <source>
        <dbReference type="Google" id="ProtNLM"/>
    </source>
</evidence>
<dbReference type="Gramene" id="Pp3c19_8620V3.2">
    <property type="protein sequence ID" value="PAC:32937705.CDS.1"/>
    <property type="gene ID" value="Pp3c19_8620"/>
</dbReference>
<gene>
    <name evidence="2" type="primary">LOC112272648</name>
    <name evidence="1" type="ORF">PHYPA_023883</name>
</gene>
<dbReference type="Gramene" id="Pp3c19_8620V3.1">
    <property type="protein sequence ID" value="PAC:32937704.CDS.1"/>
    <property type="gene ID" value="Pp3c19_8620"/>
</dbReference>
<dbReference type="Proteomes" id="UP000006727">
    <property type="component" value="Chromosome 19"/>
</dbReference>
<dbReference type="RefSeq" id="XP_024356386.1">
    <property type="nucleotide sequence ID" value="XM_024500618.2"/>
</dbReference>
<accession>A9T6U5</accession>
<dbReference type="PANTHER" id="PTHR12363:SF54">
    <property type="entry name" value="NUCLEAR TRANSPORT RECEPTOR"/>
    <property type="match status" value="1"/>
</dbReference>
<dbReference type="Gramene" id="Pp3c19_8620V3.3">
    <property type="protein sequence ID" value="PAC:32937706.CDS.1"/>
    <property type="gene ID" value="Pp3c19_8620"/>
</dbReference>
<dbReference type="EnsemblPlants" id="Pp3c19_8620V3.4">
    <property type="protein sequence ID" value="PAC:32937707.CDS.1"/>
    <property type="gene ID" value="Pp3c19_8620"/>
</dbReference>
<dbReference type="Gene3D" id="1.25.10.10">
    <property type="entry name" value="Leucine-rich Repeat Variant"/>
    <property type="match status" value="1"/>
</dbReference>
<dbReference type="PaxDb" id="3218-PP1S175_48V6.1"/>
<evidence type="ECO:0000313" key="1">
    <source>
        <dbReference type="EMBL" id="PNR34067.1"/>
    </source>
</evidence>
<dbReference type="OrthoDB" id="2016913at2759"/>
<evidence type="ECO:0000313" key="2">
    <source>
        <dbReference type="EnsemblPlants" id="PAC:32937704.CDS.1"/>
    </source>
</evidence>
<name>A9T6U5_PHYPA</name>
<sequence>MDEDAARDELDTRALEVEACELDRAITSLLQTHDSKANDWINGFVVLPRAWTVSLYLAFPPPGSAAGGSEDVRFFALNLLLSKIRGDRSQVPADEAYEIYEALMRQLPLNLGNRTVGARLCLVVSGAAALAGADTCYELVEYIVGGSVDGPLAVELLISLAEETLHRTTALPWQVGECMQYCSPQVISYLQALVEAPGIHQDFVARVIVCFERWIRAGVVLSEFYLNNASLLKVVLEALGSSDDACFEGAVGSLSELISAVDPLPGREDAVRAVISAVLAQKGQFVAAISSPSDSTIKRAQALLSLVSVICCSEPYLLAKGGQDASDIFEWLILGLGNLGLDGSSIAAEPWPRIIGVPKSKRSDLLQSPLFAACAQAILQSTTYPSEFSTWEESEVEEDEFYRFREGLAKDTLVACFNELGSALLVYIIDRFRGANRWQDAEVCLYAAISLSNEILNPVADNHLGCDAGKSFFLTIITSLPGSSAVIQLDSASLPHPKLVETTATFLESYADWAALDPNALQTSLSYSVGALYIPDARSKAASALRELCRAAAPSIAATGMLPALMDACEKAVKTSFRRVSESSDRLALIKGLAQVAVALPLEEAKSALISLTTSAVCAIKALAGARDVLDENGPRLAEALRVLVVAIDCGDASVYNHSSTAHPGVVIIEEVWPAINVISTVWVEDGDVSSAVCELWSISARKVGGVLSGVIVEVIIAATTLFKRHYAPACVDCLVDILALASQDAGIFEQVREYAGYIILELSDVGVHLAQISAELSVGSKSTSCLVIFAERNGHDQVNLHRKQQSVAAGLQALCRLGRAFLRHHRYTLTHVTAFSNLVSCGIECLRRRYMGPSLSAVKFLAEIAMGFGYSDEDNIDRIEWRIQADLSACWDEILGPHLNPIVEIALKTAAGSDIVPSTRDALSDIFYGLCLRHARYCEAALKAAVNSPNFPFKTGTLTESVKSTFVAAAVRQPVHHRRMFRELVGDFARVCQGQMPADVLQRYNPTN</sequence>
<dbReference type="Gramene" id="Pp3c19_8620V3.4">
    <property type="protein sequence ID" value="PAC:32937707.CDS.1"/>
    <property type="gene ID" value="Pp3c19_8620"/>
</dbReference>
<dbReference type="OMA" id="LRLANEW"/>
<reference evidence="1 3" key="1">
    <citation type="journal article" date="2008" name="Science">
        <title>The Physcomitrella genome reveals evolutionary insights into the conquest of land by plants.</title>
        <authorList>
            <person name="Rensing S."/>
            <person name="Lang D."/>
            <person name="Zimmer A."/>
            <person name="Terry A."/>
            <person name="Salamov A."/>
            <person name="Shapiro H."/>
            <person name="Nishiyama T."/>
            <person name="Perroud P.-F."/>
            <person name="Lindquist E."/>
            <person name="Kamisugi Y."/>
            <person name="Tanahashi T."/>
            <person name="Sakakibara K."/>
            <person name="Fujita T."/>
            <person name="Oishi K."/>
            <person name="Shin-I T."/>
            <person name="Kuroki Y."/>
            <person name="Toyoda A."/>
            <person name="Suzuki Y."/>
            <person name="Hashimoto A."/>
            <person name="Yamaguchi K."/>
            <person name="Sugano A."/>
            <person name="Kohara Y."/>
            <person name="Fujiyama A."/>
            <person name="Anterola A."/>
            <person name="Aoki S."/>
            <person name="Ashton N."/>
            <person name="Barbazuk W.B."/>
            <person name="Barker E."/>
            <person name="Bennetzen J."/>
            <person name="Bezanilla M."/>
            <person name="Blankenship R."/>
            <person name="Cho S.H."/>
            <person name="Dutcher S."/>
            <person name="Estelle M."/>
            <person name="Fawcett J.A."/>
            <person name="Gundlach H."/>
            <person name="Hanada K."/>
            <person name="Heyl A."/>
            <person name="Hicks K.A."/>
            <person name="Hugh J."/>
            <person name="Lohr M."/>
            <person name="Mayer K."/>
            <person name="Melkozernov A."/>
            <person name="Murata T."/>
            <person name="Nelson D."/>
            <person name="Pils B."/>
            <person name="Prigge M."/>
            <person name="Reiss B."/>
            <person name="Renner T."/>
            <person name="Rombauts S."/>
            <person name="Rushton P."/>
            <person name="Sanderfoot A."/>
            <person name="Schween G."/>
            <person name="Shiu S.-H."/>
            <person name="Stueber K."/>
            <person name="Theodoulou F.L."/>
            <person name="Tu H."/>
            <person name="Van de Peer Y."/>
            <person name="Verrier P.J."/>
            <person name="Waters E."/>
            <person name="Wood A."/>
            <person name="Yang L."/>
            <person name="Cove D."/>
            <person name="Cuming A."/>
            <person name="Hasebe M."/>
            <person name="Lucas S."/>
            <person name="Mishler D.B."/>
            <person name="Reski R."/>
            <person name="Grigoriev I."/>
            <person name="Quatrano R.S."/>
            <person name="Boore J.L."/>
        </authorList>
    </citation>
    <scope>NUCLEOTIDE SEQUENCE [LARGE SCALE GENOMIC DNA]</scope>
    <source>
        <strain evidence="2 3">cv. Gransden 2004</strain>
    </source>
</reference>
<dbReference type="eggNOG" id="KOG2081">
    <property type="taxonomic scope" value="Eukaryota"/>
</dbReference>
<keyword evidence="3" id="KW-1185">Reference proteome</keyword>
<dbReference type="EnsemblPlants" id="Pp3c19_8620V3.2">
    <property type="protein sequence ID" value="PAC:32937705.CDS.1"/>
    <property type="gene ID" value="Pp3c19_8620"/>
</dbReference>
<dbReference type="EMBL" id="ABEU02000019">
    <property type="protein sequence ID" value="PNR34067.1"/>
    <property type="molecule type" value="Genomic_DNA"/>
</dbReference>
<dbReference type="PANTHER" id="PTHR12363">
    <property type="entry name" value="TRANSPORTIN 3 AND IMPORTIN 13"/>
    <property type="match status" value="1"/>
</dbReference>
<evidence type="ECO:0000313" key="3">
    <source>
        <dbReference type="Proteomes" id="UP000006727"/>
    </source>
</evidence>
<dbReference type="GO" id="GO:0006606">
    <property type="term" value="P:protein import into nucleus"/>
    <property type="evidence" value="ECO:0000318"/>
    <property type="project" value="GO_Central"/>
</dbReference>
<dbReference type="InterPro" id="IPR016024">
    <property type="entry name" value="ARM-type_fold"/>
</dbReference>
<dbReference type="HOGENOM" id="CLU_298166_0_0_1"/>
<dbReference type="RefSeq" id="XP_073385159.1">
    <property type="nucleotide sequence ID" value="XM_073529058.1"/>
</dbReference>
<dbReference type="InterPro" id="IPR051345">
    <property type="entry name" value="Importin_beta-like_NTR"/>
</dbReference>
<dbReference type="GO" id="GO:0005737">
    <property type="term" value="C:cytoplasm"/>
    <property type="evidence" value="ECO:0000318"/>
    <property type="project" value="GO_Central"/>
</dbReference>
<reference evidence="2" key="3">
    <citation type="submission" date="2020-12" db="UniProtKB">
        <authorList>
            <consortium name="EnsemblPlants"/>
        </authorList>
    </citation>
    <scope>IDENTIFICATION</scope>
</reference>
<dbReference type="EnsemblPlants" id="Pp3c19_8620V3.1">
    <property type="protein sequence ID" value="PAC:32937704.CDS.1"/>
    <property type="gene ID" value="Pp3c19_8620"/>
</dbReference>
<dbReference type="GeneID" id="112272648"/>
<dbReference type="STRING" id="3218.A9T6U5"/>
<organism evidence="1">
    <name type="scientific">Physcomitrium patens</name>
    <name type="common">Spreading-leaved earth moss</name>
    <name type="synonym">Physcomitrella patens</name>
    <dbReference type="NCBI Taxonomy" id="3218"/>
    <lineage>
        <taxon>Eukaryota</taxon>
        <taxon>Viridiplantae</taxon>
        <taxon>Streptophyta</taxon>
        <taxon>Embryophyta</taxon>
        <taxon>Bryophyta</taxon>
        <taxon>Bryophytina</taxon>
        <taxon>Bryopsida</taxon>
        <taxon>Funariidae</taxon>
        <taxon>Funariales</taxon>
        <taxon>Funariaceae</taxon>
        <taxon>Physcomitrium</taxon>
    </lineage>
</organism>
<reference evidence="1 3" key="2">
    <citation type="journal article" date="2018" name="Plant J.">
        <title>The Physcomitrella patens chromosome-scale assembly reveals moss genome structure and evolution.</title>
        <authorList>
            <person name="Lang D."/>
            <person name="Ullrich K.K."/>
            <person name="Murat F."/>
            <person name="Fuchs J."/>
            <person name="Jenkins J."/>
            <person name="Haas F.B."/>
            <person name="Piednoel M."/>
            <person name="Gundlach H."/>
            <person name="Van Bel M."/>
            <person name="Meyberg R."/>
            <person name="Vives C."/>
            <person name="Morata J."/>
            <person name="Symeonidi A."/>
            <person name="Hiss M."/>
            <person name="Muchero W."/>
            <person name="Kamisugi Y."/>
            <person name="Saleh O."/>
            <person name="Blanc G."/>
            <person name="Decker E.L."/>
            <person name="van Gessel N."/>
            <person name="Grimwood J."/>
            <person name="Hayes R.D."/>
            <person name="Graham S.W."/>
            <person name="Gunter L.E."/>
            <person name="McDaniel S.F."/>
            <person name="Hoernstein S.N.W."/>
            <person name="Larsson A."/>
            <person name="Li F.W."/>
            <person name="Perroud P.F."/>
            <person name="Phillips J."/>
            <person name="Ranjan P."/>
            <person name="Rokshar D.S."/>
            <person name="Rothfels C.J."/>
            <person name="Schneider L."/>
            <person name="Shu S."/>
            <person name="Stevenson D.W."/>
            <person name="Thummler F."/>
            <person name="Tillich M."/>
            <person name="Villarreal Aguilar J.C."/>
            <person name="Widiez T."/>
            <person name="Wong G.K."/>
            <person name="Wymore A."/>
            <person name="Zhang Y."/>
            <person name="Zimmer A.D."/>
            <person name="Quatrano R.S."/>
            <person name="Mayer K.F.X."/>
            <person name="Goodstein D."/>
            <person name="Casacuberta J.M."/>
            <person name="Vandepoele K."/>
            <person name="Reski R."/>
            <person name="Cuming A.C."/>
            <person name="Tuskan G.A."/>
            <person name="Maumus F."/>
            <person name="Salse J."/>
            <person name="Schmutz J."/>
            <person name="Rensing S.A."/>
        </authorList>
    </citation>
    <scope>NUCLEOTIDE SEQUENCE [LARGE SCALE GENOMIC DNA]</scope>
    <source>
        <strain evidence="2 3">cv. Gransden 2004</strain>
    </source>
</reference>
<dbReference type="EnsemblPlants" id="Pp3c19_8620V3.3">
    <property type="protein sequence ID" value="PAC:32937706.CDS.1"/>
    <property type="gene ID" value="Pp3c19_8620"/>
</dbReference>
<dbReference type="AlphaFoldDB" id="A9T6U5"/>
<protein>
    <recommendedName>
        <fullName evidence="4">Exportin-1/Importin-beta-like domain-containing protein</fullName>
    </recommendedName>
</protein>